<dbReference type="Proteomes" id="UP001138661">
    <property type="component" value="Unassembled WGS sequence"/>
</dbReference>
<dbReference type="PANTHER" id="PTHR43649">
    <property type="entry name" value="ARABINOSE-BINDING PROTEIN-RELATED"/>
    <property type="match status" value="1"/>
</dbReference>
<evidence type="ECO:0000256" key="3">
    <source>
        <dbReference type="SAM" id="SignalP"/>
    </source>
</evidence>
<comment type="subcellular location">
    <subcellularLocation>
        <location evidence="1">Periplasm</location>
    </subcellularLocation>
</comment>
<name>A0A9X1FZB9_9RHOB</name>
<dbReference type="RefSeq" id="WP_219506343.1">
    <property type="nucleotide sequence ID" value="NZ_JAHXDN010000006.1"/>
</dbReference>
<feature type="signal peptide" evidence="3">
    <location>
        <begin position="1"/>
        <end position="24"/>
    </location>
</feature>
<evidence type="ECO:0000313" key="4">
    <source>
        <dbReference type="EMBL" id="MBW4710147.1"/>
    </source>
</evidence>
<dbReference type="AlphaFoldDB" id="A0A9X1FZB9"/>
<sequence>MRFTTKSMLMALAGSTMLAGTATAELTGDLKIFLDTSNPAPRATMEKMIADFGAEHPGLNIETTVIDREAYKTQIRNFLTADAPDVATWYAANRMSPYVKAGLFEDVSDLWAEPAIADNLASTKGAMTIDGKQWGVPYTYYQWGIYYRKDIYEELGLNEPATFEEMKSNCQAILDSGRKCYTIGTKFLWTAGGWFDYLNMRTHGFDFHMELANGDVKWTDDRVKQTFANWRELIDMGAFVDNHQNYSWQESLPFIVNGEAAAILKGNFAVAPLREAGLDDGKLDFYQFPEITPGIALAEDAPTDTFHIPANASNKEAAREFLRFVVSANVQSEINNGANLGQLPVNAGSTVDDDKFLNEGFTMLSENSPGGVAQFFDRDFPAEMAAEAMQGLQEFMVFPDNLDDILKRLDKVQERVYK</sequence>
<evidence type="ECO:0000256" key="1">
    <source>
        <dbReference type="ARBA" id="ARBA00004418"/>
    </source>
</evidence>
<keyword evidence="5" id="KW-1185">Reference proteome</keyword>
<organism evidence="4 5">
    <name type="scientific">Roseobacter insulae</name>
    <dbReference type="NCBI Taxonomy" id="2859783"/>
    <lineage>
        <taxon>Bacteria</taxon>
        <taxon>Pseudomonadati</taxon>
        <taxon>Pseudomonadota</taxon>
        <taxon>Alphaproteobacteria</taxon>
        <taxon>Rhodobacterales</taxon>
        <taxon>Roseobacteraceae</taxon>
        <taxon>Roseobacter</taxon>
    </lineage>
</organism>
<evidence type="ECO:0000313" key="5">
    <source>
        <dbReference type="Proteomes" id="UP001138661"/>
    </source>
</evidence>
<reference evidence="4" key="1">
    <citation type="submission" date="2021-07" db="EMBL/GenBank/DDBJ databases">
        <title>Roseobacter insulae sp. nov., isolated from a tidal flat.</title>
        <authorList>
            <person name="Park S."/>
            <person name="Yoon J.-H."/>
        </authorList>
    </citation>
    <scope>NUCLEOTIDE SEQUENCE</scope>
    <source>
        <strain evidence="4">YSTF-M11</strain>
    </source>
</reference>
<evidence type="ECO:0000256" key="2">
    <source>
        <dbReference type="ARBA" id="ARBA00008520"/>
    </source>
</evidence>
<keyword evidence="3" id="KW-0732">Signal</keyword>
<comment type="caution">
    <text evidence="4">The sequence shown here is derived from an EMBL/GenBank/DDBJ whole genome shotgun (WGS) entry which is preliminary data.</text>
</comment>
<feature type="chain" id="PRO_5040994468" evidence="3">
    <location>
        <begin position="25"/>
        <end position="418"/>
    </location>
</feature>
<gene>
    <name evidence="4" type="ORF">KX928_20365</name>
</gene>
<dbReference type="InterPro" id="IPR006059">
    <property type="entry name" value="SBP"/>
</dbReference>
<dbReference type="GO" id="GO:0042597">
    <property type="term" value="C:periplasmic space"/>
    <property type="evidence" value="ECO:0007669"/>
    <property type="project" value="UniProtKB-SubCell"/>
</dbReference>
<dbReference type="PANTHER" id="PTHR43649:SF14">
    <property type="entry name" value="BLR3389 PROTEIN"/>
    <property type="match status" value="1"/>
</dbReference>
<protein>
    <submittedName>
        <fullName evidence="4">ABC transporter substrate-binding protein</fullName>
    </submittedName>
</protein>
<dbReference type="EMBL" id="JAHXDN010000006">
    <property type="protein sequence ID" value="MBW4710147.1"/>
    <property type="molecule type" value="Genomic_DNA"/>
</dbReference>
<dbReference type="InterPro" id="IPR050490">
    <property type="entry name" value="Bact_solute-bd_prot1"/>
</dbReference>
<proteinExistence type="inferred from homology"/>
<comment type="similarity">
    <text evidence="2">Belongs to the bacterial solute-binding protein 1 family.</text>
</comment>
<accession>A0A9X1FZB9</accession>
<dbReference type="Pfam" id="PF01547">
    <property type="entry name" value="SBP_bac_1"/>
    <property type="match status" value="1"/>
</dbReference>